<feature type="binding site" evidence="8">
    <location>
        <position position="245"/>
    </location>
    <ligand>
        <name>Mn(2+)</name>
        <dbReference type="ChEBI" id="CHEBI:29035"/>
    </ligand>
</feature>
<keyword evidence="2" id="KW-1003">Cell membrane</keyword>
<evidence type="ECO:0000256" key="3">
    <source>
        <dbReference type="ARBA" id="ARBA00022692"/>
    </source>
</evidence>
<feature type="binding site" evidence="8">
    <location>
        <position position="454"/>
    </location>
    <ligand>
        <name>Mn(2+)</name>
        <dbReference type="ChEBI" id="CHEBI:29035"/>
    </ligand>
</feature>
<feature type="active site" evidence="6">
    <location>
        <position position="285"/>
    </location>
</feature>
<evidence type="ECO:0000313" key="11">
    <source>
        <dbReference type="EMBL" id="QNA45621.1"/>
    </source>
</evidence>
<evidence type="ECO:0000256" key="2">
    <source>
        <dbReference type="ARBA" id="ARBA00022475"/>
    </source>
</evidence>
<evidence type="ECO:0000256" key="7">
    <source>
        <dbReference type="PIRSR" id="PIRSR005091-2"/>
    </source>
</evidence>
<dbReference type="GO" id="GO:0046872">
    <property type="term" value="F:metal ion binding"/>
    <property type="evidence" value="ECO:0007669"/>
    <property type="project" value="UniProtKB-KW"/>
</dbReference>
<organism evidence="11 12">
    <name type="scientific">Lacibacter sediminis</name>
    <dbReference type="NCBI Taxonomy" id="2760713"/>
    <lineage>
        <taxon>Bacteria</taxon>
        <taxon>Pseudomonadati</taxon>
        <taxon>Bacteroidota</taxon>
        <taxon>Chitinophagia</taxon>
        <taxon>Chitinophagales</taxon>
        <taxon>Chitinophagaceae</taxon>
        <taxon>Lacibacter</taxon>
    </lineage>
</organism>
<dbReference type="Gene3D" id="3.30.1120.80">
    <property type="match status" value="1"/>
</dbReference>
<keyword evidence="12" id="KW-1185">Reference proteome</keyword>
<evidence type="ECO:0000313" key="12">
    <source>
        <dbReference type="Proteomes" id="UP000515344"/>
    </source>
</evidence>
<feature type="binding site" evidence="7">
    <location>
        <position position="400"/>
    </location>
    <ligand>
        <name>substrate</name>
    </ligand>
</feature>
<comment type="subcellular location">
    <subcellularLocation>
        <location evidence="1">Cell membrane</location>
        <topology evidence="1">Multi-pass membrane protein</topology>
    </subcellularLocation>
</comment>
<dbReference type="SUPFAM" id="SSF53649">
    <property type="entry name" value="Alkaline phosphatase-like"/>
    <property type="match status" value="1"/>
</dbReference>
<name>A0A7G5XJG8_9BACT</name>
<evidence type="ECO:0000256" key="1">
    <source>
        <dbReference type="ARBA" id="ARBA00004651"/>
    </source>
</evidence>
<dbReference type="InterPro" id="IPR050448">
    <property type="entry name" value="OpgB/LTA_synthase_biosynth"/>
</dbReference>
<feature type="domain" description="Sulfatase N-terminal" evidence="10">
    <location>
        <begin position="237"/>
        <end position="510"/>
    </location>
</feature>
<dbReference type="AlphaFoldDB" id="A0A7G5XJG8"/>
<dbReference type="Gene3D" id="3.40.720.10">
    <property type="entry name" value="Alkaline Phosphatase, subunit A"/>
    <property type="match status" value="1"/>
</dbReference>
<keyword evidence="5 9" id="KW-0472">Membrane</keyword>
<gene>
    <name evidence="11" type="ORF">H4075_05315</name>
</gene>
<evidence type="ECO:0000256" key="6">
    <source>
        <dbReference type="PIRSR" id="PIRSR005091-1"/>
    </source>
</evidence>
<reference evidence="12" key="1">
    <citation type="submission" date="2020-08" db="EMBL/GenBank/DDBJ databases">
        <title>Lacibacter sp. S13-6-6 genome sequencing.</title>
        <authorList>
            <person name="Jin L."/>
        </authorList>
    </citation>
    <scope>NUCLEOTIDE SEQUENCE [LARGE SCALE GENOMIC DNA]</scope>
    <source>
        <strain evidence="12">S13-6-6</strain>
    </source>
</reference>
<keyword evidence="3 9" id="KW-0812">Transmembrane</keyword>
<feature type="transmembrane region" description="Helical" evidence="9">
    <location>
        <begin position="144"/>
        <end position="162"/>
    </location>
</feature>
<keyword evidence="4 9" id="KW-1133">Transmembrane helix</keyword>
<evidence type="ECO:0000256" key="8">
    <source>
        <dbReference type="PIRSR" id="PIRSR005091-3"/>
    </source>
</evidence>
<dbReference type="KEGG" id="lacs:H4075_05315"/>
<feature type="transmembrane region" description="Helical" evidence="9">
    <location>
        <begin position="56"/>
        <end position="76"/>
    </location>
</feature>
<dbReference type="InterPro" id="IPR012160">
    <property type="entry name" value="LtaS-like"/>
</dbReference>
<dbReference type="InterPro" id="IPR017850">
    <property type="entry name" value="Alkaline_phosphatase_core_sf"/>
</dbReference>
<dbReference type="Pfam" id="PF00884">
    <property type="entry name" value="Sulfatase"/>
    <property type="match status" value="1"/>
</dbReference>
<sequence length="588" mass="66191">MSKVQEAGTADVLKSFLFGLPMDIATTAYIATLPMLAWAVLFLAGKVPARSNIYRLYMIIMIVLIGFLTIVDVNTYREWGTKLNYRAFHVFFTKPSLALASSMIPPVFISFIIGVILIVIGLLFYFRSKPVVHIQEYPHMIKRIVIVLATFVLYVVALRGGISTSPLSISSAYYSNNQSLNHAAVNTEWNLVRDIIDHRSAPFNPYLFMDMKEANAVCDSLLAAPDSTVLFLDTSKPNVVLVILESFTADLMASLNGEKNVTPFLDSLAAKSLLFTDIYSSGSRTDIGFLTIHSGFPSQAISSLLTIPEKAKKVPSISSSLFQNGYHTSFYYGGESDFFNFRSFILNKDYKRLVDIRDFEKKDINSKWGAHDGVVLNRVLADLKNEPQPFFSTVLTLSNHEPFEIPVKARFPGNDLADKFKSTAHYTDQSLKEFFTAAAKEEWYKNTLFVLVADHGHRLPAKKHEIYMPRRSQIPLLFAGEVLKDEYKGKRINVLGSQGDLPATLLAQMGLDHKAFYWSKNLMNPNIRQFAFNSFDNGFLWIEKDGQVAFDNNNRKVINAAAAPASEKLMVRRGQAVLQKVYQEFITY</sequence>
<evidence type="ECO:0000256" key="4">
    <source>
        <dbReference type="ARBA" id="ARBA00022989"/>
    </source>
</evidence>
<dbReference type="PANTHER" id="PTHR47371:SF3">
    <property type="entry name" value="PHOSPHOGLYCEROL TRANSFERASE I"/>
    <property type="match status" value="1"/>
</dbReference>
<dbReference type="EMBL" id="CP060007">
    <property type="protein sequence ID" value="QNA45621.1"/>
    <property type="molecule type" value="Genomic_DNA"/>
</dbReference>
<evidence type="ECO:0000256" key="9">
    <source>
        <dbReference type="SAM" id="Phobius"/>
    </source>
</evidence>
<evidence type="ECO:0000256" key="5">
    <source>
        <dbReference type="ARBA" id="ARBA00023136"/>
    </source>
</evidence>
<protein>
    <submittedName>
        <fullName evidence="11">LTA synthase family protein</fullName>
    </submittedName>
</protein>
<proteinExistence type="predicted"/>
<dbReference type="RefSeq" id="WP_182804839.1">
    <property type="nucleotide sequence ID" value="NZ_CP060007.1"/>
</dbReference>
<dbReference type="GO" id="GO:0005886">
    <property type="term" value="C:plasma membrane"/>
    <property type="evidence" value="ECO:0007669"/>
    <property type="project" value="UniProtKB-SubCell"/>
</dbReference>
<feature type="binding site" evidence="8">
    <location>
        <position position="455"/>
    </location>
    <ligand>
        <name>Mn(2+)</name>
        <dbReference type="ChEBI" id="CHEBI:29035"/>
    </ligand>
</feature>
<keyword evidence="7" id="KW-0464">Manganese</keyword>
<feature type="transmembrane region" description="Helical" evidence="9">
    <location>
        <begin position="24"/>
        <end position="44"/>
    </location>
</feature>
<feature type="binding site" evidence="8">
    <location>
        <position position="285"/>
    </location>
    <ligand>
        <name>Mn(2+)</name>
        <dbReference type="ChEBI" id="CHEBI:29035"/>
    </ligand>
</feature>
<accession>A0A7G5XJG8</accession>
<keyword evidence="7" id="KW-0479">Metal-binding</keyword>
<evidence type="ECO:0000259" key="10">
    <source>
        <dbReference type="Pfam" id="PF00884"/>
    </source>
</evidence>
<dbReference type="PIRSF" id="PIRSF005091">
    <property type="entry name" value="Mmb_sulf_HI1246"/>
    <property type="match status" value="1"/>
</dbReference>
<dbReference type="Proteomes" id="UP000515344">
    <property type="component" value="Chromosome"/>
</dbReference>
<dbReference type="CDD" id="cd16015">
    <property type="entry name" value="LTA_synthase"/>
    <property type="match status" value="1"/>
</dbReference>
<dbReference type="PANTHER" id="PTHR47371">
    <property type="entry name" value="LIPOTEICHOIC ACID SYNTHASE"/>
    <property type="match status" value="1"/>
</dbReference>
<dbReference type="InterPro" id="IPR000917">
    <property type="entry name" value="Sulfatase_N"/>
</dbReference>
<feature type="transmembrane region" description="Helical" evidence="9">
    <location>
        <begin position="96"/>
        <end position="124"/>
    </location>
</feature>